<keyword evidence="2" id="KW-0813">Transport</keyword>
<dbReference type="PROSITE" id="PS50097">
    <property type="entry name" value="BTB"/>
    <property type="match status" value="2"/>
</dbReference>
<dbReference type="InterPro" id="IPR003131">
    <property type="entry name" value="T1-type_BTB"/>
</dbReference>
<evidence type="ECO:0000313" key="3">
    <source>
        <dbReference type="Proteomes" id="UP001224775"/>
    </source>
</evidence>
<feature type="domain" description="BTB" evidence="1">
    <location>
        <begin position="2"/>
        <end position="74"/>
    </location>
</feature>
<comment type="caution">
    <text evidence="2">The sequence shown here is derived from an EMBL/GenBank/DDBJ whole genome shotgun (WGS) entry which is preliminary data.</text>
</comment>
<accession>A0AAD9DH45</accession>
<dbReference type="CDD" id="cd18316">
    <property type="entry name" value="BTB_POZ_KCTD-like"/>
    <property type="match status" value="1"/>
</dbReference>
<dbReference type="Pfam" id="PF02214">
    <property type="entry name" value="BTB_2"/>
    <property type="match status" value="2"/>
</dbReference>
<dbReference type="PANTHER" id="PTHR14499">
    <property type="entry name" value="POTASSIUM CHANNEL TETRAMERIZATION DOMAIN-CONTAINING"/>
    <property type="match status" value="1"/>
</dbReference>
<feature type="domain" description="BTB" evidence="1">
    <location>
        <begin position="112"/>
        <end position="185"/>
    </location>
</feature>
<keyword evidence="2" id="KW-0406">Ion transport</keyword>
<sequence length="248" mass="28600">MENIIVTFDVGGKIFKTSRSCLQNHAGIHMLERLVSDTWQKDKDHTKPIFIDRDGDTFAYVLNYLRYGHVTLPATVLPEDMFLLDLDFYGIEPTEDSVRSANFLKEKNTPTDLVTFDVGGRIFKTKESVTKTRSKYMPNDETEMERLVAKWQKSDTTQPLFIDRDPDVFAQILNYLRFGKVTLPPNIPEDVFYEDLGYFIGLTRDTENVTLSVQRVDIGNTELHSFLEAVGWKYGIDSAYNRDPLDDF</sequence>
<proteinExistence type="predicted"/>
<organism evidence="2 3">
    <name type="scientific">Skeletonema marinoi</name>
    <dbReference type="NCBI Taxonomy" id="267567"/>
    <lineage>
        <taxon>Eukaryota</taxon>
        <taxon>Sar</taxon>
        <taxon>Stramenopiles</taxon>
        <taxon>Ochrophyta</taxon>
        <taxon>Bacillariophyta</taxon>
        <taxon>Coscinodiscophyceae</taxon>
        <taxon>Thalassiosirophycidae</taxon>
        <taxon>Thalassiosirales</taxon>
        <taxon>Skeletonemataceae</taxon>
        <taxon>Skeletonema</taxon>
        <taxon>Skeletonema marinoi-dohrnii complex</taxon>
    </lineage>
</organism>
<dbReference type="SMART" id="SM00225">
    <property type="entry name" value="BTB"/>
    <property type="match status" value="2"/>
</dbReference>
<dbReference type="InterPro" id="IPR011333">
    <property type="entry name" value="SKP1/BTB/POZ_sf"/>
</dbReference>
<keyword evidence="3" id="KW-1185">Reference proteome</keyword>
<dbReference type="GO" id="GO:0034220">
    <property type="term" value="P:monoatomic ion transmembrane transport"/>
    <property type="evidence" value="ECO:0007669"/>
    <property type="project" value="UniProtKB-KW"/>
</dbReference>
<reference evidence="2" key="1">
    <citation type="submission" date="2023-06" db="EMBL/GenBank/DDBJ databases">
        <title>Survivors Of The Sea: Transcriptome response of Skeletonema marinoi to long-term dormancy.</title>
        <authorList>
            <person name="Pinder M.I.M."/>
            <person name="Kourtchenko O."/>
            <person name="Robertson E.K."/>
            <person name="Larsson T."/>
            <person name="Maumus F."/>
            <person name="Osuna-Cruz C.M."/>
            <person name="Vancaester E."/>
            <person name="Stenow R."/>
            <person name="Vandepoele K."/>
            <person name="Ploug H."/>
            <person name="Bruchert V."/>
            <person name="Godhe A."/>
            <person name="Topel M."/>
        </authorList>
    </citation>
    <scope>NUCLEOTIDE SEQUENCE</scope>
    <source>
        <strain evidence="2">R05AC</strain>
    </source>
</reference>
<gene>
    <name evidence="2" type="ORF">QTG54_003559</name>
</gene>
<dbReference type="SUPFAM" id="SSF54695">
    <property type="entry name" value="POZ domain"/>
    <property type="match status" value="2"/>
</dbReference>
<dbReference type="PANTHER" id="PTHR14499:SF136">
    <property type="entry name" value="GH08630P"/>
    <property type="match status" value="1"/>
</dbReference>
<dbReference type="Gene3D" id="3.30.710.10">
    <property type="entry name" value="Potassium Channel Kv1.1, Chain A"/>
    <property type="match status" value="2"/>
</dbReference>
<dbReference type="Proteomes" id="UP001224775">
    <property type="component" value="Unassembled WGS sequence"/>
</dbReference>
<keyword evidence="2" id="KW-0407">Ion channel</keyword>
<name>A0AAD9DH45_9STRA</name>
<evidence type="ECO:0000313" key="2">
    <source>
        <dbReference type="EMBL" id="KAK1745635.1"/>
    </source>
</evidence>
<protein>
    <submittedName>
        <fullName evidence="2">Potassium channel tetramerization domain-containing protein</fullName>
    </submittedName>
</protein>
<dbReference type="AlphaFoldDB" id="A0AAD9DH45"/>
<dbReference type="InterPro" id="IPR000210">
    <property type="entry name" value="BTB/POZ_dom"/>
</dbReference>
<dbReference type="GO" id="GO:0051260">
    <property type="term" value="P:protein homooligomerization"/>
    <property type="evidence" value="ECO:0007669"/>
    <property type="project" value="InterPro"/>
</dbReference>
<evidence type="ECO:0000259" key="1">
    <source>
        <dbReference type="PROSITE" id="PS50097"/>
    </source>
</evidence>
<dbReference type="EMBL" id="JATAAI010000005">
    <property type="protein sequence ID" value="KAK1745635.1"/>
    <property type="molecule type" value="Genomic_DNA"/>
</dbReference>